<proteinExistence type="predicted"/>
<feature type="chain" id="PRO_5016656404" description="Outer membrane protein" evidence="1">
    <location>
        <begin position="21"/>
        <end position="244"/>
    </location>
</feature>
<evidence type="ECO:0000313" key="2">
    <source>
        <dbReference type="EMBL" id="STP08634.1"/>
    </source>
</evidence>
<dbReference type="Proteomes" id="UP000255335">
    <property type="component" value="Unassembled WGS sequence"/>
</dbReference>
<evidence type="ECO:0008006" key="4">
    <source>
        <dbReference type="Google" id="ProtNLM"/>
    </source>
</evidence>
<accession>A0A377JM29</accession>
<dbReference type="AlphaFoldDB" id="A0A377JM29"/>
<organism evidence="2 3">
    <name type="scientific">Helicobacter cinaedi</name>
    <dbReference type="NCBI Taxonomy" id="213"/>
    <lineage>
        <taxon>Bacteria</taxon>
        <taxon>Pseudomonadati</taxon>
        <taxon>Campylobacterota</taxon>
        <taxon>Epsilonproteobacteria</taxon>
        <taxon>Campylobacterales</taxon>
        <taxon>Helicobacteraceae</taxon>
        <taxon>Helicobacter</taxon>
    </lineage>
</organism>
<feature type="signal peptide" evidence="1">
    <location>
        <begin position="1"/>
        <end position="20"/>
    </location>
</feature>
<gene>
    <name evidence="2" type="ORF">NCTC12221_00046</name>
</gene>
<sequence length="244" mass="26953">MRKILIMGMFLGLFGSVAYADSSSDIRVGFGGLYSTHQSSAGGKDFDATGGYLTLIGRDFSKDGRFFGDGGGELAFARSVEKGSSSGNLYFFGEAHLKYGVNLSSNTSPLYLNLGYSWDSVLTDFASTPKSQKAVGLRTSLHLVGIDLQGFIHKGERLTLEYNVGYWYPFYAAYYGDGVYSRIKDYSQVFKAQVGFAYKINPKISYFMNLKAKYYDIAKSHLNSTFAYPKAQNLVGMLELGLQF</sequence>
<protein>
    <recommendedName>
        <fullName evidence="4">Outer membrane protein</fullName>
    </recommendedName>
</protein>
<evidence type="ECO:0000313" key="3">
    <source>
        <dbReference type="Proteomes" id="UP000255335"/>
    </source>
</evidence>
<keyword evidence="1" id="KW-0732">Signal</keyword>
<evidence type="ECO:0000256" key="1">
    <source>
        <dbReference type="SAM" id="SignalP"/>
    </source>
</evidence>
<reference evidence="2 3" key="1">
    <citation type="submission" date="2018-06" db="EMBL/GenBank/DDBJ databases">
        <authorList>
            <consortium name="Pathogen Informatics"/>
            <person name="Doyle S."/>
        </authorList>
    </citation>
    <scope>NUCLEOTIDE SEQUENCE [LARGE SCALE GENOMIC DNA]</scope>
    <source>
        <strain evidence="2 3">NCTC12221</strain>
    </source>
</reference>
<name>A0A377JM29_9HELI</name>
<dbReference type="RefSeq" id="WP_115025494.1">
    <property type="nucleotide sequence ID" value="NZ_UGHZ01000001.1"/>
</dbReference>
<dbReference type="EMBL" id="UGHZ01000001">
    <property type="protein sequence ID" value="STP08634.1"/>
    <property type="molecule type" value="Genomic_DNA"/>
</dbReference>